<dbReference type="Proteomes" id="UP000000589">
    <property type="component" value="Chromosome 7"/>
</dbReference>
<dbReference type="ExpressionAtlas" id="A0A1B0GQZ5">
    <property type="expression patterns" value="baseline and differential"/>
</dbReference>
<feature type="non-terminal residue" evidence="1">
    <location>
        <position position="1"/>
    </location>
</feature>
<dbReference type="Bgee" id="ENSMUSG00000089847">
    <property type="expression patterns" value="Expressed in granulocyte and 202 other cell types or tissues"/>
</dbReference>
<reference evidence="1 2" key="2">
    <citation type="journal article" date="2011" name="PLoS Biol.">
        <title>Modernizing reference genome assemblies.</title>
        <authorList>
            <person name="Church D.M."/>
            <person name="Schneider V.A."/>
            <person name="Graves T."/>
            <person name="Auger K."/>
            <person name="Cunningham F."/>
            <person name="Bouk N."/>
            <person name="Chen H.C."/>
            <person name="Agarwala R."/>
            <person name="McLaren W.M."/>
            <person name="Ritchie G.R."/>
            <person name="Albracht D."/>
            <person name="Kremitzki M."/>
            <person name="Rock S."/>
            <person name="Kotkiewicz H."/>
            <person name="Kremitzki C."/>
            <person name="Wollam A."/>
            <person name="Trani L."/>
            <person name="Fulton L."/>
            <person name="Fulton R."/>
            <person name="Matthews L."/>
            <person name="Whitehead S."/>
            <person name="Chow W."/>
            <person name="Torrance J."/>
            <person name="Dunn M."/>
            <person name="Harden G."/>
            <person name="Threadgold G."/>
            <person name="Wood J."/>
            <person name="Collins J."/>
            <person name="Heath P."/>
            <person name="Griffiths G."/>
            <person name="Pelan S."/>
            <person name="Grafham D."/>
            <person name="Eichler E.E."/>
            <person name="Weinstock G."/>
            <person name="Mardis E.R."/>
            <person name="Wilson R.K."/>
            <person name="Howe K."/>
            <person name="Flicek P."/>
            <person name="Hubbard T."/>
        </authorList>
    </citation>
    <scope>NUCLEOTIDE SEQUENCE [LARGE SCALE GENOMIC DNA]</scope>
    <source>
        <strain evidence="1 2">C57BL/6J</strain>
    </source>
</reference>
<dbReference type="VEuPathDB" id="HostDB:ENSMUSG00000089847"/>
<dbReference type="GeneTree" id="ENSGT00450000040326"/>
<reference evidence="1 2" key="1">
    <citation type="journal article" date="2009" name="PLoS Biol.">
        <title>Lineage-specific biology revealed by a finished genome assembly of the mouse.</title>
        <authorList>
            <consortium name="Mouse Genome Sequencing Consortium"/>
            <person name="Church D.M."/>
            <person name="Goodstadt L."/>
            <person name="Hillier L.W."/>
            <person name="Zody M.C."/>
            <person name="Goldstein S."/>
            <person name="She X."/>
            <person name="Bult C.J."/>
            <person name="Agarwala R."/>
            <person name="Cherry J.L."/>
            <person name="DiCuccio M."/>
            <person name="Hlavina W."/>
            <person name="Kapustin Y."/>
            <person name="Meric P."/>
            <person name="Maglott D."/>
            <person name="Birtle Z."/>
            <person name="Marques A.C."/>
            <person name="Graves T."/>
            <person name="Zhou S."/>
            <person name="Teague B."/>
            <person name="Potamousis K."/>
            <person name="Churas C."/>
            <person name="Place M."/>
            <person name="Herschleb J."/>
            <person name="Runnheim R."/>
            <person name="Forrest D."/>
            <person name="Amos-Landgraf J."/>
            <person name="Schwartz D.C."/>
            <person name="Cheng Z."/>
            <person name="Lindblad-Toh K."/>
            <person name="Eichler E.E."/>
            <person name="Ponting C.P."/>
        </authorList>
    </citation>
    <scope>NUCLEOTIDE SEQUENCE [LARGE SCALE GENOMIC DNA]</scope>
    <source>
        <strain evidence="1 2">C57BL/6J</strain>
    </source>
</reference>
<keyword evidence="2" id="KW-1185">Reference proteome</keyword>
<gene>
    <name evidence="1" type="primary">Timm10b</name>
</gene>
<reference evidence="1" key="4">
    <citation type="submission" date="2025-09" db="UniProtKB">
        <authorList>
            <consortium name="Ensembl"/>
        </authorList>
    </citation>
    <scope>IDENTIFICATION</scope>
    <source>
        <strain evidence="1">C57BL/6J</strain>
    </source>
</reference>
<sequence length="48" mass="5558">PAPHRGLRGCLGRARWFCRGPIGLQLVILLSQPPRSWNYRHRLQPVAR</sequence>
<organism evidence="1 2">
    <name type="scientific">Mus musculus</name>
    <name type="common">Mouse</name>
    <dbReference type="NCBI Taxonomy" id="10090"/>
    <lineage>
        <taxon>Eukaryota</taxon>
        <taxon>Metazoa</taxon>
        <taxon>Chordata</taxon>
        <taxon>Craniata</taxon>
        <taxon>Vertebrata</taxon>
        <taxon>Euteleostomi</taxon>
        <taxon>Mammalia</taxon>
        <taxon>Eutheria</taxon>
        <taxon>Euarchontoglires</taxon>
        <taxon>Glires</taxon>
        <taxon>Rodentia</taxon>
        <taxon>Myomorpha</taxon>
        <taxon>Muroidea</taxon>
        <taxon>Muridae</taxon>
        <taxon>Murinae</taxon>
        <taxon>Mus</taxon>
        <taxon>Mus</taxon>
    </lineage>
</organism>
<dbReference type="MGI" id="MGI:1315196">
    <property type="gene designation" value="Timm10b"/>
</dbReference>
<evidence type="ECO:0000313" key="2">
    <source>
        <dbReference type="Proteomes" id="UP000000589"/>
    </source>
</evidence>
<accession>A0A1B0GQZ5</accession>
<protein>
    <submittedName>
        <fullName evidence="1">Translocase of inner mitochondrial membrane 10B</fullName>
    </submittedName>
</protein>
<name>A0A1B0GQZ5_MOUSE</name>
<evidence type="ECO:0000313" key="1">
    <source>
        <dbReference type="Ensembl" id="ENSMUSP00000147316.2"/>
    </source>
</evidence>
<dbReference type="AlphaFoldDB" id="A0A1B0GQZ5"/>
<dbReference type="Ensembl" id="ENSMUST00000209445.2">
    <property type="protein sequence ID" value="ENSMUSP00000147316.2"/>
    <property type="gene ID" value="ENSMUSG00000089847.9"/>
</dbReference>
<proteinExistence type="predicted"/>
<reference evidence="1" key="3">
    <citation type="submission" date="2025-08" db="UniProtKB">
        <authorList>
            <consortium name="Ensembl"/>
        </authorList>
    </citation>
    <scope>IDENTIFICATION</scope>
    <source>
        <strain evidence="1">C57BL/6J</strain>
    </source>
</reference>